<organism evidence="2 3">
    <name type="scientific">Protopolystoma xenopodis</name>
    <dbReference type="NCBI Taxonomy" id="117903"/>
    <lineage>
        <taxon>Eukaryota</taxon>
        <taxon>Metazoa</taxon>
        <taxon>Spiralia</taxon>
        <taxon>Lophotrochozoa</taxon>
        <taxon>Platyhelminthes</taxon>
        <taxon>Monogenea</taxon>
        <taxon>Polyopisthocotylea</taxon>
        <taxon>Polystomatidea</taxon>
        <taxon>Polystomatidae</taxon>
        <taxon>Protopolystoma</taxon>
    </lineage>
</organism>
<accession>A0A3S5CIF2</accession>
<feature type="region of interest" description="Disordered" evidence="1">
    <location>
        <begin position="37"/>
        <end position="79"/>
    </location>
</feature>
<feature type="compositionally biased region" description="Low complexity" evidence="1">
    <location>
        <begin position="49"/>
        <end position="79"/>
    </location>
</feature>
<evidence type="ECO:0000313" key="2">
    <source>
        <dbReference type="EMBL" id="VEL10800.1"/>
    </source>
</evidence>
<proteinExistence type="predicted"/>
<reference evidence="2" key="1">
    <citation type="submission" date="2018-11" db="EMBL/GenBank/DDBJ databases">
        <authorList>
            <consortium name="Pathogen Informatics"/>
        </authorList>
    </citation>
    <scope>NUCLEOTIDE SEQUENCE</scope>
</reference>
<gene>
    <name evidence="2" type="ORF">PXEA_LOCUS4240</name>
</gene>
<feature type="compositionally biased region" description="Low complexity" evidence="1">
    <location>
        <begin position="117"/>
        <end position="131"/>
    </location>
</feature>
<dbReference type="AlphaFoldDB" id="A0A3S5CIF2"/>
<feature type="compositionally biased region" description="Polar residues" evidence="1">
    <location>
        <begin position="106"/>
        <end position="116"/>
    </location>
</feature>
<evidence type="ECO:0000256" key="1">
    <source>
        <dbReference type="SAM" id="MobiDB-lite"/>
    </source>
</evidence>
<feature type="region of interest" description="Disordered" evidence="1">
    <location>
        <begin position="106"/>
        <end position="179"/>
    </location>
</feature>
<sequence length="278" mass="30725">MLSRAWFQFIPTLNFHEDTFILITSLLHPKSRGRIKCSPASVDGQSQHPGPSFWSTSSSSTPSQSSPLLSSSPNATTPPLQAIEANHSFANRADDDSLIYSHFTANSSNNHTNQIKNNPSISFSDSSSNDLFDSHQEPGHLAPSNRRSGHSPRQHANSTRKPSSPPNMPLASSQPEGLTADGAKFKDAMEPKLMDELWSQECHQARPDPNYLAHPEDTARIVEAISWLHKVFNGWGRVVMAAAERPEFSLPGTQKEDPTNSSRLFRIFLPNYPGLCRI</sequence>
<protein>
    <submittedName>
        <fullName evidence="2">Uncharacterized protein</fullName>
    </submittedName>
</protein>
<evidence type="ECO:0000313" key="3">
    <source>
        <dbReference type="Proteomes" id="UP000784294"/>
    </source>
</evidence>
<name>A0A3S5CIF2_9PLAT</name>
<dbReference type="EMBL" id="CAAALY010009988">
    <property type="protein sequence ID" value="VEL10800.1"/>
    <property type="molecule type" value="Genomic_DNA"/>
</dbReference>
<dbReference type="Proteomes" id="UP000784294">
    <property type="component" value="Unassembled WGS sequence"/>
</dbReference>
<keyword evidence="3" id="KW-1185">Reference proteome</keyword>
<comment type="caution">
    <text evidence="2">The sequence shown here is derived from an EMBL/GenBank/DDBJ whole genome shotgun (WGS) entry which is preliminary data.</text>
</comment>